<dbReference type="Proteomes" id="UP000292052">
    <property type="component" value="Unassembled WGS sequence"/>
</dbReference>
<gene>
    <name evidence="1" type="ORF">BDFB_012889</name>
</gene>
<dbReference type="EMBL" id="QDEB01038230">
    <property type="protein sequence ID" value="RZC38985.1"/>
    <property type="molecule type" value="Genomic_DNA"/>
</dbReference>
<dbReference type="InterPro" id="IPR036179">
    <property type="entry name" value="Ig-like_dom_sf"/>
</dbReference>
<feature type="non-terminal residue" evidence="1">
    <location>
        <position position="83"/>
    </location>
</feature>
<dbReference type="AlphaFoldDB" id="A0A482W1Z3"/>
<dbReference type="PANTHER" id="PTHR21261:SF14">
    <property type="entry name" value="BEATEN PATH IV, ISOFORM B"/>
    <property type="match status" value="1"/>
</dbReference>
<evidence type="ECO:0000313" key="1">
    <source>
        <dbReference type="EMBL" id="RZC38985.1"/>
    </source>
</evidence>
<feature type="non-terminal residue" evidence="1">
    <location>
        <position position="1"/>
    </location>
</feature>
<dbReference type="InterPro" id="IPR013783">
    <property type="entry name" value="Ig-like_fold"/>
</dbReference>
<dbReference type="PANTHER" id="PTHR21261">
    <property type="entry name" value="BEAT PROTEIN"/>
    <property type="match status" value="1"/>
</dbReference>
<evidence type="ECO:0008006" key="3">
    <source>
        <dbReference type="Google" id="ProtNLM"/>
    </source>
</evidence>
<dbReference type="Gene3D" id="2.60.40.10">
    <property type="entry name" value="Immunoglobulins"/>
    <property type="match status" value="1"/>
</dbReference>
<name>A0A482W1Z3_ASBVE</name>
<reference evidence="1 2" key="1">
    <citation type="submission" date="2017-03" db="EMBL/GenBank/DDBJ databases">
        <title>Genome of the blue death feigning beetle - Asbolus verrucosus.</title>
        <authorList>
            <person name="Rider S.D."/>
        </authorList>
    </citation>
    <scope>NUCLEOTIDE SEQUENCE [LARGE SCALE GENOMIC DNA]</scope>
    <source>
        <strain evidence="1">Butters</strain>
        <tissue evidence="1">Head and leg muscle</tissue>
    </source>
</reference>
<protein>
    <recommendedName>
        <fullName evidence="3">Ig-like domain-containing protein</fullName>
    </recommendedName>
</protein>
<accession>A0A482W1Z3</accession>
<keyword evidence="2" id="KW-1185">Reference proteome</keyword>
<dbReference type="OrthoDB" id="6415662at2759"/>
<organism evidence="1 2">
    <name type="scientific">Asbolus verrucosus</name>
    <name type="common">Desert ironclad beetle</name>
    <dbReference type="NCBI Taxonomy" id="1661398"/>
    <lineage>
        <taxon>Eukaryota</taxon>
        <taxon>Metazoa</taxon>
        <taxon>Ecdysozoa</taxon>
        <taxon>Arthropoda</taxon>
        <taxon>Hexapoda</taxon>
        <taxon>Insecta</taxon>
        <taxon>Pterygota</taxon>
        <taxon>Neoptera</taxon>
        <taxon>Endopterygota</taxon>
        <taxon>Coleoptera</taxon>
        <taxon>Polyphaga</taxon>
        <taxon>Cucujiformia</taxon>
        <taxon>Tenebrionidae</taxon>
        <taxon>Pimeliinae</taxon>
        <taxon>Asbolus</taxon>
    </lineage>
</organism>
<comment type="caution">
    <text evidence="1">The sequence shown here is derived from an EMBL/GenBank/DDBJ whole genome shotgun (WGS) entry which is preliminary data.</text>
</comment>
<evidence type="ECO:0000313" key="2">
    <source>
        <dbReference type="Proteomes" id="UP000292052"/>
    </source>
</evidence>
<proteinExistence type="predicted"/>
<dbReference type="SUPFAM" id="SSF48726">
    <property type="entry name" value="Immunoglobulin"/>
    <property type="match status" value="1"/>
</dbReference>
<dbReference type="STRING" id="1661398.A0A482W1Z3"/>
<sequence>VSTNGGLKWVRVSVPQYRVPGETATLQCDYDLGNDTLYAVKWYKDHEEFYRFVPKARPQAISYKVEGARVDTPQTRHCGSGFN</sequence>